<dbReference type="RefSeq" id="WP_121463743.1">
    <property type="nucleotide sequence ID" value="NZ_CP025121.1"/>
</dbReference>
<protein>
    <submittedName>
        <fullName evidence="10">Metal ABC transporter permease</fullName>
    </submittedName>
</protein>
<feature type="transmembrane region" description="Helical" evidence="9">
    <location>
        <begin position="42"/>
        <end position="60"/>
    </location>
</feature>
<keyword evidence="11" id="KW-1185">Reference proteome</keyword>
<dbReference type="Pfam" id="PF00950">
    <property type="entry name" value="ABC-3"/>
    <property type="match status" value="1"/>
</dbReference>
<comment type="similarity">
    <text evidence="2 8">Belongs to the ABC-3 integral membrane protein family.</text>
</comment>
<dbReference type="GO" id="GO:0055085">
    <property type="term" value="P:transmembrane transport"/>
    <property type="evidence" value="ECO:0007669"/>
    <property type="project" value="InterPro"/>
</dbReference>
<comment type="subcellular location">
    <subcellularLocation>
        <location evidence="1 8">Cell membrane</location>
        <topology evidence="1 8">Multi-pass membrane protein</topology>
    </subcellularLocation>
</comment>
<evidence type="ECO:0000256" key="7">
    <source>
        <dbReference type="ARBA" id="ARBA00023136"/>
    </source>
</evidence>
<keyword evidence="5 8" id="KW-0812">Transmembrane</keyword>
<dbReference type="CDD" id="cd06550">
    <property type="entry name" value="TM_ABC_iron-siderophores_like"/>
    <property type="match status" value="1"/>
</dbReference>
<feature type="transmembrane region" description="Helical" evidence="9">
    <location>
        <begin position="170"/>
        <end position="193"/>
    </location>
</feature>
<feature type="transmembrane region" description="Helical" evidence="9">
    <location>
        <begin position="199"/>
        <end position="219"/>
    </location>
</feature>
<keyword evidence="6 9" id="KW-1133">Transmembrane helix</keyword>
<evidence type="ECO:0000256" key="4">
    <source>
        <dbReference type="ARBA" id="ARBA00022475"/>
    </source>
</evidence>
<evidence type="ECO:0000256" key="6">
    <source>
        <dbReference type="ARBA" id="ARBA00022989"/>
    </source>
</evidence>
<dbReference type="InterPro" id="IPR001626">
    <property type="entry name" value="ABC_TroCD"/>
</dbReference>
<accession>A0A660HLT2</accession>
<evidence type="ECO:0000256" key="8">
    <source>
        <dbReference type="RuleBase" id="RU003943"/>
    </source>
</evidence>
<feature type="transmembrane region" description="Helical" evidence="9">
    <location>
        <begin position="15"/>
        <end position="35"/>
    </location>
</feature>
<dbReference type="GO" id="GO:0010043">
    <property type="term" value="P:response to zinc ion"/>
    <property type="evidence" value="ECO:0007669"/>
    <property type="project" value="TreeGrafter"/>
</dbReference>
<dbReference type="Proteomes" id="UP000272462">
    <property type="component" value="Chromosome"/>
</dbReference>
<dbReference type="PANTHER" id="PTHR30477:SF8">
    <property type="entry name" value="METAL TRANSPORT SYSTEM MEMBRANE PROTEIN CT_070-RELATED"/>
    <property type="match status" value="1"/>
</dbReference>
<feature type="transmembrane region" description="Helical" evidence="9">
    <location>
        <begin position="137"/>
        <end position="158"/>
    </location>
</feature>
<feature type="transmembrane region" description="Helical" evidence="9">
    <location>
        <begin position="250"/>
        <end position="270"/>
    </location>
</feature>
<feature type="transmembrane region" description="Helical" evidence="9">
    <location>
        <begin position="98"/>
        <end position="117"/>
    </location>
</feature>
<gene>
    <name evidence="10" type="ORF">CWO85_00445</name>
</gene>
<keyword evidence="3 8" id="KW-0813">Transport</keyword>
<dbReference type="InterPro" id="IPR037294">
    <property type="entry name" value="ABC_BtuC-like"/>
</dbReference>
<dbReference type="KEGG" id="pzi:CWO85_00445"/>
<keyword evidence="7 9" id="KW-0472">Membrane</keyword>
<evidence type="ECO:0000313" key="10">
    <source>
        <dbReference type="EMBL" id="AYJ01011.1"/>
    </source>
</evidence>
<feature type="transmembrane region" description="Helical" evidence="9">
    <location>
        <begin position="226"/>
        <end position="244"/>
    </location>
</feature>
<name>A0A660HLT2_ZIZJU</name>
<dbReference type="PANTHER" id="PTHR30477">
    <property type="entry name" value="ABC-TRANSPORTER METAL-BINDING PROTEIN"/>
    <property type="match status" value="1"/>
</dbReference>
<dbReference type="Gene3D" id="1.10.3470.10">
    <property type="entry name" value="ABC transporter involved in vitamin B12 uptake, BtuC"/>
    <property type="match status" value="1"/>
</dbReference>
<dbReference type="OrthoDB" id="9788905at2"/>
<evidence type="ECO:0000256" key="9">
    <source>
        <dbReference type="SAM" id="Phobius"/>
    </source>
</evidence>
<sequence length="369" mass="41794">MHFIDTIVNSFEIDIFLILIFCSLSLANLGVFLILKKVSMVIDAISHSVLLGIVIAYLIVKDLNSPFLIIGATLIGILTFYLIELISKNSKISKDSAIGIIFTFFFSLAIIIISIYIRDIHIDTDAALLGHIELAHISQLYKIIPILILSLCFVVIFYKELKIFIFDPSLANILGFSSLFINYALMTLTSLTAVISFDVVGTIMAIVCMIGPAATAILLTKRLSIAWGLSLWISFVSTSLGYYLGIYFDLPVSGLISVVILFIFLIVLYFEPKNGIIAKIIKHYLYKKSFLIIILLMHLENHFQQNKKNYINDVKKDLKWSSERYKTCLKKAIKLGYIINKNTELIITDYGRKYLYQKNQKFGLSHNLD</sequence>
<dbReference type="AlphaFoldDB" id="A0A660HLT2"/>
<dbReference type="EMBL" id="CP025121">
    <property type="protein sequence ID" value="AYJ01011.1"/>
    <property type="molecule type" value="Genomic_DNA"/>
</dbReference>
<feature type="transmembrane region" description="Helical" evidence="9">
    <location>
        <begin position="66"/>
        <end position="86"/>
    </location>
</feature>
<dbReference type="SUPFAM" id="SSF81345">
    <property type="entry name" value="ABC transporter involved in vitamin B12 uptake, BtuC"/>
    <property type="match status" value="1"/>
</dbReference>
<evidence type="ECO:0000256" key="3">
    <source>
        <dbReference type="ARBA" id="ARBA00022448"/>
    </source>
</evidence>
<evidence type="ECO:0000256" key="1">
    <source>
        <dbReference type="ARBA" id="ARBA00004651"/>
    </source>
</evidence>
<organism evidence="10 11">
    <name type="scientific">Ziziphus jujuba witches'-broom phytoplasma</name>
    <dbReference type="NCBI Taxonomy" id="135727"/>
    <lineage>
        <taxon>Bacteria</taxon>
        <taxon>Bacillati</taxon>
        <taxon>Mycoplasmatota</taxon>
        <taxon>Mollicutes</taxon>
        <taxon>Acholeplasmatales</taxon>
        <taxon>Acholeplasmataceae</taxon>
        <taxon>Candidatus Phytoplasma</taxon>
        <taxon>16SrV (Elm yellows group)</taxon>
    </lineage>
</organism>
<evidence type="ECO:0000256" key="5">
    <source>
        <dbReference type="ARBA" id="ARBA00022692"/>
    </source>
</evidence>
<reference evidence="10 11" key="1">
    <citation type="journal article" date="2018" name="BMC Genomics">
        <title>Comparative genome analysis of jujube witches'-broom Phytoplasma, an obligate pathogen that causes jujube witches'-broom disease.</title>
        <authorList>
            <person name="Wang J."/>
            <person name="Song L."/>
            <person name="Jiao Q."/>
            <person name="Yang S."/>
            <person name="Gao R."/>
            <person name="Lu X."/>
            <person name="Zhou G."/>
        </authorList>
    </citation>
    <scope>NUCLEOTIDE SEQUENCE [LARGE SCALE GENOMIC DNA]</scope>
    <source>
        <strain evidence="10">Jwb-nky</strain>
    </source>
</reference>
<evidence type="ECO:0000256" key="2">
    <source>
        <dbReference type="ARBA" id="ARBA00008034"/>
    </source>
</evidence>
<dbReference type="GO" id="GO:0043190">
    <property type="term" value="C:ATP-binding cassette (ABC) transporter complex"/>
    <property type="evidence" value="ECO:0007669"/>
    <property type="project" value="InterPro"/>
</dbReference>
<keyword evidence="4" id="KW-1003">Cell membrane</keyword>
<proteinExistence type="inferred from homology"/>
<evidence type="ECO:0000313" key="11">
    <source>
        <dbReference type="Proteomes" id="UP000272462"/>
    </source>
</evidence>